<dbReference type="AlphaFoldDB" id="A0A841GW77"/>
<dbReference type="InterPro" id="IPR050921">
    <property type="entry name" value="T4SS_GSP_E_ATPase"/>
</dbReference>
<dbReference type="NCBIfam" id="TIGR01420">
    <property type="entry name" value="pilT_fam"/>
    <property type="match status" value="1"/>
</dbReference>
<keyword evidence="4" id="KW-1185">Reference proteome</keyword>
<comment type="similarity">
    <text evidence="1">Belongs to the GSP E family.</text>
</comment>
<feature type="domain" description="Bacterial type II secretion system protein E" evidence="2">
    <location>
        <begin position="210"/>
        <end position="224"/>
    </location>
</feature>
<dbReference type="EMBL" id="JACHIA010000004">
    <property type="protein sequence ID" value="MBB6070228.1"/>
    <property type="molecule type" value="Genomic_DNA"/>
</dbReference>
<reference evidence="3 4" key="1">
    <citation type="submission" date="2020-08" db="EMBL/GenBank/DDBJ databases">
        <title>Genomic Encyclopedia of Type Strains, Phase IV (KMG-IV): sequencing the most valuable type-strain genomes for metagenomic binning, comparative biology and taxonomic classification.</title>
        <authorList>
            <person name="Goeker M."/>
        </authorList>
    </citation>
    <scope>NUCLEOTIDE SEQUENCE [LARGE SCALE GENOMIC DNA]</scope>
    <source>
        <strain evidence="3 4">DSM 29007</strain>
    </source>
</reference>
<dbReference type="InterPro" id="IPR001482">
    <property type="entry name" value="T2SS/T4SS_dom"/>
</dbReference>
<accession>A0A841GW77</accession>
<evidence type="ECO:0000256" key="1">
    <source>
        <dbReference type="ARBA" id="ARBA00006611"/>
    </source>
</evidence>
<dbReference type="PROSITE" id="PS00662">
    <property type="entry name" value="T2SP_E"/>
    <property type="match status" value="1"/>
</dbReference>
<proteinExistence type="inferred from homology"/>
<evidence type="ECO:0000313" key="3">
    <source>
        <dbReference type="EMBL" id="MBB6070228.1"/>
    </source>
</evidence>
<dbReference type="Proteomes" id="UP000582837">
    <property type="component" value="Unassembled WGS sequence"/>
</dbReference>
<comment type="caution">
    <text evidence="3">The sequence shown here is derived from an EMBL/GenBank/DDBJ whole genome shotgun (WGS) entry which is preliminary data.</text>
</comment>
<organism evidence="3 4">
    <name type="scientific">Longimicrobium terrae</name>
    <dbReference type="NCBI Taxonomy" id="1639882"/>
    <lineage>
        <taxon>Bacteria</taxon>
        <taxon>Pseudomonadati</taxon>
        <taxon>Gemmatimonadota</taxon>
        <taxon>Longimicrobiia</taxon>
        <taxon>Longimicrobiales</taxon>
        <taxon>Longimicrobiaceae</taxon>
        <taxon>Longimicrobium</taxon>
    </lineage>
</organism>
<dbReference type="Gene3D" id="3.40.50.300">
    <property type="entry name" value="P-loop containing nucleotide triphosphate hydrolases"/>
    <property type="match status" value="1"/>
</dbReference>
<dbReference type="InterPro" id="IPR027417">
    <property type="entry name" value="P-loop_NTPase"/>
</dbReference>
<dbReference type="GO" id="GO:0005524">
    <property type="term" value="F:ATP binding"/>
    <property type="evidence" value="ECO:0007669"/>
    <property type="project" value="InterPro"/>
</dbReference>
<dbReference type="Gene3D" id="3.30.450.90">
    <property type="match status" value="1"/>
</dbReference>
<name>A0A841GW77_9BACT</name>
<dbReference type="PANTHER" id="PTHR30486:SF12">
    <property type="entry name" value="TYPE IV PILUS ATPASE PILU"/>
    <property type="match status" value="1"/>
</dbReference>
<dbReference type="GO" id="GO:0016887">
    <property type="term" value="F:ATP hydrolysis activity"/>
    <property type="evidence" value="ECO:0007669"/>
    <property type="project" value="InterPro"/>
</dbReference>
<evidence type="ECO:0000259" key="2">
    <source>
        <dbReference type="PROSITE" id="PS00662"/>
    </source>
</evidence>
<dbReference type="PANTHER" id="PTHR30486">
    <property type="entry name" value="TWITCHING MOTILITY PROTEIN PILT"/>
    <property type="match status" value="1"/>
</dbReference>
<protein>
    <submittedName>
        <fullName evidence="3">Twitching motility protein PilT</fullName>
    </submittedName>
</protein>
<dbReference type="CDD" id="cd01131">
    <property type="entry name" value="PilT"/>
    <property type="match status" value="1"/>
</dbReference>
<gene>
    <name evidence="3" type="ORF">HNQ61_001847</name>
</gene>
<dbReference type="InterPro" id="IPR006321">
    <property type="entry name" value="PilT/PilU"/>
</dbReference>
<dbReference type="SUPFAM" id="SSF52540">
    <property type="entry name" value="P-loop containing nucleoside triphosphate hydrolases"/>
    <property type="match status" value="1"/>
</dbReference>
<dbReference type="Pfam" id="PF00437">
    <property type="entry name" value="T2SSE"/>
    <property type="match status" value="1"/>
</dbReference>
<evidence type="ECO:0000313" key="4">
    <source>
        <dbReference type="Proteomes" id="UP000582837"/>
    </source>
</evidence>
<sequence length="388" mass="42960">MSMTEGAAAARSGGGREFSLRDALHEMVRRNGSDLHLKVGRPPVVRVNGELSETELPILRPEDLKKCSEQTLSPRQREEFAERKEIDFAIGVQGLGRFRANIFQQRGTLGMAFRGIPFEVPGLETLDLPPVLEQVALSPRGLVLVTGVTGSGKSTSLAAMVRYLNERRAVNIVTVEDPIEFLHRDVRAIISQREVGSDTHSFHDALRHVLRQDPDVIMLGEIRDRPSMETVLKAADTGHLVLSTLHTTDATQTIGRIISFFPPHQHQEIRGMLANALKAVISLRLIPRADRPGRVPAAEILVNTAAIAQLIRTGDDSQSIPDLIADGRVQYGMQTFDQSLLDLYSRGWISYEWAMHYASNPSEFALRVSGVQPGEQEMDWGKKPGRDA</sequence>